<sequence>MKPLLLSNHEPSDKELVDLMKDVLVDVKKKAKIATINFKKLQKNEIIAAKKRFKTIF</sequence>
<keyword evidence="2" id="KW-1185">Reference proteome</keyword>
<accession>A0ABY8N5U0</accession>
<dbReference type="EMBL" id="CP092332">
    <property type="protein sequence ID" value="WGK95020.1"/>
    <property type="molecule type" value="Genomic_DNA"/>
</dbReference>
<dbReference type="Proteomes" id="UP001232117">
    <property type="component" value="Chromosome"/>
</dbReference>
<evidence type="ECO:0000313" key="2">
    <source>
        <dbReference type="Proteomes" id="UP001232117"/>
    </source>
</evidence>
<reference evidence="1 2" key="1">
    <citation type="submission" date="2023-06" db="EMBL/GenBank/DDBJ databases">
        <title>Complete Genome Sequence of Flavobacterium keumense K3R-10.</title>
        <authorList>
            <person name="Jeong H."/>
            <person name="Jhang S.Y."/>
            <person name="Kim J.N."/>
        </authorList>
    </citation>
    <scope>NUCLEOTIDE SEQUENCE [LARGE SCALE GENOMIC DNA]</scope>
    <source>
        <strain evidence="1 2">K3R-10</strain>
    </source>
</reference>
<organism evidence="1 2">
    <name type="scientific">Flavobacterium keumense</name>
    <dbReference type="NCBI Taxonomy" id="1306518"/>
    <lineage>
        <taxon>Bacteria</taxon>
        <taxon>Pseudomonadati</taxon>
        <taxon>Bacteroidota</taxon>
        <taxon>Flavobacteriia</taxon>
        <taxon>Flavobacteriales</taxon>
        <taxon>Flavobacteriaceae</taxon>
        <taxon>Flavobacterium</taxon>
    </lineage>
</organism>
<name>A0ABY8N5U0_9FLAO</name>
<protein>
    <submittedName>
        <fullName evidence="1">Uncharacterized protein</fullName>
    </submittedName>
</protein>
<evidence type="ECO:0000313" key="1">
    <source>
        <dbReference type="EMBL" id="WGK95020.1"/>
    </source>
</evidence>
<dbReference type="RefSeq" id="WP_264534366.1">
    <property type="nucleotide sequence ID" value="NZ_CP092332.1"/>
</dbReference>
<proteinExistence type="predicted"/>
<gene>
    <name evidence="1" type="ORF">MG292_01990</name>
</gene>